<evidence type="ECO:0000313" key="2">
    <source>
        <dbReference type="EMBL" id="PIN12127.1"/>
    </source>
</evidence>
<organism evidence="2 3">
    <name type="scientific">Handroanthus impetiginosus</name>
    <dbReference type="NCBI Taxonomy" id="429701"/>
    <lineage>
        <taxon>Eukaryota</taxon>
        <taxon>Viridiplantae</taxon>
        <taxon>Streptophyta</taxon>
        <taxon>Embryophyta</taxon>
        <taxon>Tracheophyta</taxon>
        <taxon>Spermatophyta</taxon>
        <taxon>Magnoliopsida</taxon>
        <taxon>eudicotyledons</taxon>
        <taxon>Gunneridae</taxon>
        <taxon>Pentapetalae</taxon>
        <taxon>asterids</taxon>
        <taxon>lamiids</taxon>
        <taxon>Lamiales</taxon>
        <taxon>Bignoniaceae</taxon>
        <taxon>Crescentiina</taxon>
        <taxon>Tabebuia alliance</taxon>
        <taxon>Handroanthus</taxon>
    </lineage>
</organism>
<name>A0A2G9H3M9_9LAMI</name>
<dbReference type="Proteomes" id="UP000231279">
    <property type="component" value="Unassembled WGS sequence"/>
</dbReference>
<keyword evidence="3" id="KW-1185">Reference proteome</keyword>
<protein>
    <submittedName>
        <fullName evidence="2">Uncharacterized protein</fullName>
    </submittedName>
</protein>
<sequence>MSENRSPTPSETSSSGSPRRSVQLVSKTLSDRLLGKYFDASQFDFDYEQSGLWSPFVPPRAYFASPVAYSSCSDGRSPAKAGNGKKANWVSSLVACIKALC</sequence>
<dbReference type="STRING" id="429701.A0A2G9H3M9"/>
<evidence type="ECO:0000313" key="3">
    <source>
        <dbReference type="Proteomes" id="UP000231279"/>
    </source>
</evidence>
<dbReference type="OrthoDB" id="686565at2759"/>
<comment type="caution">
    <text evidence="2">The sequence shown here is derived from an EMBL/GenBank/DDBJ whole genome shotgun (WGS) entry which is preliminary data.</text>
</comment>
<dbReference type="EMBL" id="NKXS01002785">
    <property type="protein sequence ID" value="PIN12127.1"/>
    <property type="molecule type" value="Genomic_DNA"/>
</dbReference>
<dbReference type="AlphaFoldDB" id="A0A2G9H3M9"/>
<proteinExistence type="predicted"/>
<gene>
    <name evidence="2" type="ORF">CDL12_15267</name>
</gene>
<feature type="region of interest" description="Disordered" evidence="1">
    <location>
        <begin position="1"/>
        <end position="22"/>
    </location>
</feature>
<reference evidence="3" key="1">
    <citation type="journal article" date="2018" name="Gigascience">
        <title>Genome assembly of the Pink Ipe (Handroanthus impetiginosus, Bignoniaceae), a highly valued, ecologically keystone Neotropical timber forest tree.</title>
        <authorList>
            <person name="Silva-Junior O.B."/>
            <person name="Grattapaglia D."/>
            <person name="Novaes E."/>
            <person name="Collevatti R.G."/>
        </authorList>
    </citation>
    <scope>NUCLEOTIDE SEQUENCE [LARGE SCALE GENOMIC DNA]</scope>
    <source>
        <strain evidence="3">cv. UFG-1</strain>
    </source>
</reference>
<accession>A0A2G9H3M9</accession>
<dbReference type="PANTHER" id="PTHR34287">
    <property type="entry name" value="OS06G0551500 PROTEIN-RELATED"/>
    <property type="match status" value="1"/>
</dbReference>
<feature type="compositionally biased region" description="Low complexity" evidence="1">
    <location>
        <begin position="1"/>
        <end position="21"/>
    </location>
</feature>
<dbReference type="PANTHER" id="PTHR34287:SF12">
    <property type="match status" value="1"/>
</dbReference>
<evidence type="ECO:0000256" key="1">
    <source>
        <dbReference type="SAM" id="MobiDB-lite"/>
    </source>
</evidence>